<gene>
    <name evidence="2" type="primary">Dynll1</name>
    <name evidence="2" type="ORF">T12_4304</name>
</gene>
<dbReference type="EMBL" id="JYDQ01000005">
    <property type="protein sequence ID" value="KRY23133.1"/>
    <property type="molecule type" value="Genomic_DNA"/>
</dbReference>
<dbReference type="PANTHER" id="PTHR11886">
    <property type="entry name" value="DYNEIN LIGHT CHAIN"/>
    <property type="match status" value="1"/>
</dbReference>
<dbReference type="InterPro" id="IPR001372">
    <property type="entry name" value="Dynein_light_chain_typ-1/2"/>
</dbReference>
<sequence>MKLILQIGRSRRMSDVRDENKAPKTNEDNRAATGNVQESLSKRYRPLMLWRADETHSANQIVKKDVVSTGREQGAKNQPRQPCSNGKCAGIIGEKRKKSRRKDHADDEGIHKRIRSKIKDVQLCSLDMDMSMLRDVIKITFSMLEKYNEERDIAKAIKQTFDEKYMPPWHCIVGRKFSSKIAKAIKQTFDEKYMPPWHCIVGTTENLTEEEKIMLMMKESTKEYDPKYYVKIPQRKRKSAWSSYCKRCKQEGHCIQSCPLLHYKRKKDY</sequence>
<keyword evidence="3" id="KW-1185">Reference proteome</keyword>
<dbReference type="Pfam" id="PF01221">
    <property type="entry name" value="Dynein_light"/>
    <property type="match status" value="1"/>
</dbReference>
<comment type="caution">
    <text evidence="2">The sequence shown here is derived from an EMBL/GenBank/DDBJ whole genome shotgun (WGS) entry which is preliminary data.</text>
</comment>
<accession>A0A0V1AEK3</accession>
<dbReference type="InterPro" id="IPR037177">
    <property type="entry name" value="DLC_sf"/>
</dbReference>
<dbReference type="GO" id="GO:0045505">
    <property type="term" value="F:dynein intermediate chain binding"/>
    <property type="evidence" value="ECO:0007669"/>
    <property type="project" value="TreeGrafter"/>
</dbReference>
<dbReference type="OrthoDB" id="6506078at2759"/>
<feature type="compositionally biased region" description="Polar residues" evidence="1">
    <location>
        <begin position="75"/>
        <end position="84"/>
    </location>
</feature>
<dbReference type="GO" id="GO:0005868">
    <property type="term" value="C:cytoplasmic dynein complex"/>
    <property type="evidence" value="ECO:0007669"/>
    <property type="project" value="TreeGrafter"/>
</dbReference>
<dbReference type="Gene3D" id="3.30.740.10">
    <property type="entry name" value="Protein Inhibitor Of Neuronal Nitric Oxide Synthase"/>
    <property type="match status" value="2"/>
</dbReference>
<dbReference type="STRING" id="990121.A0A0V1AEK3"/>
<dbReference type="PANTHER" id="PTHR11886:SF35">
    <property type="entry name" value="DYNEIN LIGHT CHAIN"/>
    <property type="match status" value="1"/>
</dbReference>
<feature type="region of interest" description="Disordered" evidence="1">
    <location>
        <begin position="1"/>
        <end position="38"/>
    </location>
</feature>
<dbReference type="SUPFAM" id="SSF54648">
    <property type="entry name" value="DLC"/>
    <property type="match status" value="2"/>
</dbReference>
<evidence type="ECO:0000313" key="3">
    <source>
        <dbReference type="Proteomes" id="UP000054783"/>
    </source>
</evidence>
<evidence type="ECO:0000256" key="1">
    <source>
        <dbReference type="SAM" id="MobiDB-lite"/>
    </source>
</evidence>
<name>A0A0V1AEK3_9BILA</name>
<feature type="region of interest" description="Disordered" evidence="1">
    <location>
        <begin position="70"/>
        <end position="110"/>
    </location>
</feature>
<protein>
    <submittedName>
        <fullName evidence="2">Dynein light chain 1, cytoplasmic</fullName>
    </submittedName>
</protein>
<dbReference type="GO" id="GO:0007017">
    <property type="term" value="P:microtubule-based process"/>
    <property type="evidence" value="ECO:0007669"/>
    <property type="project" value="InterPro"/>
</dbReference>
<reference evidence="2 3" key="1">
    <citation type="submission" date="2015-01" db="EMBL/GenBank/DDBJ databases">
        <title>Evolution of Trichinella species and genotypes.</title>
        <authorList>
            <person name="Korhonen P.K."/>
            <person name="Edoardo P."/>
            <person name="Giuseppe L.R."/>
            <person name="Gasser R.B."/>
        </authorList>
    </citation>
    <scope>NUCLEOTIDE SEQUENCE [LARGE SCALE GENOMIC DNA]</scope>
    <source>
        <strain evidence="2">ISS2496</strain>
    </source>
</reference>
<dbReference type="Proteomes" id="UP000054783">
    <property type="component" value="Unassembled WGS sequence"/>
</dbReference>
<proteinExistence type="predicted"/>
<dbReference type="SMART" id="SM01375">
    <property type="entry name" value="Dynein_light"/>
    <property type="match status" value="1"/>
</dbReference>
<dbReference type="AlphaFoldDB" id="A0A0V1AEK3"/>
<evidence type="ECO:0000313" key="2">
    <source>
        <dbReference type="EMBL" id="KRY23133.1"/>
    </source>
</evidence>
<organism evidence="2 3">
    <name type="scientific">Trichinella patagoniensis</name>
    <dbReference type="NCBI Taxonomy" id="990121"/>
    <lineage>
        <taxon>Eukaryota</taxon>
        <taxon>Metazoa</taxon>
        <taxon>Ecdysozoa</taxon>
        <taxon>Nematoda</taxon>
        <taxon>Enoplea</taxon>
        <taxon>Dorylaimia</taxon>
        <taxon>Trichinellida</taxon>
        <taxon>Trichinellidae</taxon>
        <taxon>Trichinella</taxon>
    </lineage>
</organism>
<feature type="compositionally biased region" description="Basic and acidic residues" evidence="1">
    <location>
        <begin position="12"/>
        <end position="30"/>
    </location>
</feature>